<dbReference type="Proteomes" id="UP000541535">
    <property type="component" value="Unassembled WGS sequence"/>
</dbReference>
<proteinExistence type="predicted"/>
<reference evidence="1 2" key="1">
    <citation type="submission" date="2020-08" db="EMBL/GenBank/DDBJ databases">
        <title>Genomic Encyclopedia of Type Strains, Phase III (KMG-III): the genomes of soil and plant-associated and newly described type strains.</title>
        <authorList>
            <person name="Whitman W."/>
        </authorList>
    </citation>
    <scope>NUCLEOTIDE SEQUENCE [LARGE SCALE GENOMIC DNA]</scope>
    <source>
        <strain evidence="1 2">CECT 8897</strain>
    </source>
</reference>
<name>A0A7W5BCN2_9BURK</name>
<keyword evidence="2" id="KW-1185">Reference proteome</keyword>
<evidence type="ECO:0000313" key="2">
    <source>
        <dbReference type="Proteomes" id="UP000541535"/>
    </source>
</evidence>
<dbReference type="RefSeq" id="WP_183442430.1">
    <property type="nucleotide sequence ID" value="NZ_JACHXD010000010.1"/>
</dbReference>
<evidence type="ECO:0000313" key="1">
    <source>
        <dbReference type="EMBL" id="MBB3120673.1"/>
    </source>
</evidence>
<accession>A0A7W5BCN2</accession>
<protein>
    <submittedName>
        <fullName evidence="1">Uncharacterized protein</fullName>
    </submittedName>
</protein>
<sequence>MNAAWDAAFTFRLGNMLSGYAVYGGNIARLRGFVFGYRKKKFFDATSMDSLLT</sequence>
<dbReference type="EMBL" id="JACHXD010000010">
    <property type="protein sequence ID" value="MBB3120673.1"/>
    <property type="molecule type" value="Genomic_DNA"/>
</dbReference>
<dbReference type="AlphaFoldDB" id="A0A7W5BCN2"/>
<gene>
    <name evidence="1" type="ORF">FHS03_003740</name>
</gene>
<organism evidence="1 2">
    <name type="scientific">Pseudoduganella violacea</name>
    <dbReference type="NCBI Taxonomy" id="1715466"/>
    <lineage>
        <taxon>Bacteria</taxon>
        <taxon>Pseudomonadati</taxon>
        <taxon>Pseudomonadota</taxon>
        <taxon>Betaproteobacteria</taxon>
        <taxon>Burkholderiales</taxon>
        <taxon>Oxalobacteraceae</taxon>
        <taxon>Telluria group</taxon>
        <taxon>Pseudoduganella</taxon>
    </lineage>
</organism>
<comment type="caution">
    <text evidence="1">The sequence shown here is derived from an EMBL/GenBank/DDBJ whole genome shotgun (WGS) entry which is preliminary data.</text>
</comment>